<keyword evidence="8 16" id="KW-1133">Transmembrane helix</keyword>
<keyword evidence="12" id="KW-0407">Ion channel</keyword>
<evidence type="ECO:0000256" key="10">
    <source>
        <dbReference type="ARBA" id="ARBA00023136"/>
    </source>
</evidence>
<dbReference type="InterPro" id="IPR032675">
    <property type="entry name" value="LRR_dom_sf"/>
</dbReference>
<name>A0A6P8G7L5_CLUHA</name>
<feature type="transmembrane region" description="Helical" evidence="16">
    <location>
        <begin position="296"/>
        <end position="323"/>
    </location>
</feature>
<comment type="catalytic activity">
    <reaction evidence="13">
        <text>iodide(out) = iodide(in)</text>
        <dbReference type="Rhea" id="RHEA:66324"/>
        <dbReference type="ChEBI" id="CHEBI:16382"/>
    </reaction>
</comment>
<keyword evidence="4" id="KW-1003">Cell membrane</keyword>
<comment type="catalytic activity">
    <reaction evidence="15">
        <text>chloride(in) = chloride(out)</text>
        <dbReference type="Rhea" id="RHEA:29823"/>
        <dbReference type="ChEBI" id="CHEBI:17996"/>
    </reaction>
</comment>
<evidence type="ECO:0000256" key="1">
    <source>
        <dbReference type="ARBA" id="ARBA00004651"/>
    </source>
</evidence>
<dbReference type="PANTHER" id="PTHR48051">
    <property type="match status" value="1"/>
</dbReference>
<evidence type="ECO:0000256" key="11">
    <source>
        <dbReference type="ARBA" id="ARBA00023157"/>
    </source>
</evidence>
<dbReference type="PANTHER" id="PTHR48051:SF65">
    <property type="entry name" value="LEUCINE RICH REPEAT CONTAINING 8 VRAC SUBUNIT B"/>
    <property type="match status" value="1"/>
</dbReference>
<dbReference type="PROSITE" id="PS51450">
    <property type="entry name" value="LRR"/>
    <property type="match status" value="5"/>
</dbReference>
<dbReference type="InterPro" id="IPR001611">
    <property type="entry name" value="Leu-rich_rpt"/>
</dbReference>
<evidence type="ECO:0000256" key="14">
    <source>
        <dbReference type="ARBA" id="ARBA00024158"/>
    </source>
</evidence>
<feature type="transmembrane region" description="Helical" evidence="16">
    <location>
        <begin position="238"/>
        <end position="260"/>
    </location>
</feature>
<dbReference type="GO" id="GO:0005886">
    <property type="term" value="C:plasma membrane"/>
    <property type="evidence" value="ECO:0007669"/>
    <property type="project" value="UniProtKB-SubCell"/>
</dbReference>
<dbReference type="GeneID" id="116222173"/>
<evidence type="ECO:0000256" key="6">
    <source>
        <dbReference type="ARBA" id="ARBA00022692"/>
    </source>
</evidence>
<dbReference type="Gene3D" id="3.80.10.10">
    <property type="entry name" value="Ribonuclease Inhibitor"/>
    <property type="match status" value="2"/>
</dbReference>
<evidence type="ECO:0000256" key="7">
    <source>
        <dbReference type="ARBA" id="ARBA00022737"/>
    </source>
</evidence>
<evidence type="ECO:0000256" key="3">
    <source>
        <dbReference type="ARBA" id="ARBA00022448"/>
    </source>
</evidence>
<comment type="subcellular location">
    <subcellularLocation>
        <location evidence="1">Cell membrane</location>
        <topology evidence="1">Multi-pass membrane protein</topology>
    </subcellularLocation>
</comment>
<keyword evidence="11" id="KW-1015">Disulfide bond</keyword>
<keyword evidence="9" id="KW-0406">Ion transport</keyword>
<dbReference type="KEGG" id="char:116222173"/>
<evidence type="ECO:0000256" key="12">
    <source>
        <dbReference type="ARBA" id="ARBA00023303"/>
    </source>
</evidence>
<comment type="catalytic activity">
    <reaction evidence="14">
        <text>taurine(out) = taurine(in)</text>
        <dbReference type="Rhea" id="RHEA:66328"/>
        <dbReference type="ChEBI" id="CHEBI:507393"/>
    </reaction>
</comment>
<dbReference type="SUPFAM" id="SSF52047">
    <property type="entry name" value="RNI-like"/>
    <property type="match status" value="1"/>
</dbReference>
<keyword evidence="5" id="KW-0433">Leucine-rich repeat</keyword>
<evidence type="ECO:0000256" key="8">
    <source>
        <dbReference type="ARBA" id="ARBA00022989"/>
    </source>
</evidence>
<evidence type="ECO:0000313" key="18">
    <source>
        <dbReference type="Proteomes" id="UP000515152"/>
    </source>
</evidence>
<dbReference type="Proteomes" id="UP000515152">
    <property type="component" value="Chromosome 10"/>
</dbReference>
<proteinExistence type="inferred from homology"/>
<keyword evidence="10 16" id="KW-0472">Membrane</keyword>
<dbReference type="InterPro" id="IPR003591">
    <property type="entry name" value="Leu-rich_rpt_typical-subtyp"/>
</dbReference>
<reference evidence="19" key="1">
    <citation type="submission" date="2025-08" db="UniProtKB">
        <authorList>
            <consortium name="RefSeq"/>
        </authorList>
    </citation>
    <scope>IDENTIFICATION</scope>
</reference>
<keyword evidence="7" id="KW-0677">Repeat</keyword>
<keyword evidence="3" id="KW-0813">Transport</keyword>
<comment type="similarity">
    <text evidence="2">Belongs to the LRRC8 family.</text>
</comment>
<evidence type="ECO:0000256" key="4">
    <source>
        <dbReference type="ARBA" id="ARBA00022475"/>
    </source>
</evidence>
<accession>A0A6P8G7L5</accession>
<dbReference type="InterPro" id="IPR021040">
    <property type="entry name" value="LRRC8_Pannexin-like"/>
</dbReference>
<evidence type="ECO:0000256" key="2">
    <source>
        <dbReference type="ARBA" id="ARBA00010471"/>
    </source>
</evidence>
<protein>
    <submittedName>
        <fullName evidence="19">Volume-regulated anion channel subunit LRRC8B-like</fullName>
    </submittedName>
</protein>
<dbReference type="Pfam" id="PF12534">
    <property type="entry name" value="Pannexin_like"/>
    <property type="match status" value="1"/>
</dbReference>
<dbReference type="SMART" id="SM00369">
    <property type="entry name" value="LRR_TYP"/>
    <property type="match status" value="7"/>
</dbReference>
<dbReference type="OrthoDB" id="1394818at2759"/>
<dbReference type="Pfam" id="PF13855">
    <property type="entry name" value="LRR_8"/>
    <property type="match status" value="2"/>
</dbReference>
<dbReference type="GO" id="GO:0034220">
    <property type="term" value="P:monoatomic ion transmembrane transport"/>
    <property type="evidence" value="ECO:0007669"/>
    <property type="project" value="UniProtKB-KW"/>
</dbReference>
<evidence type="ECO:0000256" key="16">
    <source>
        <dbReference type="SAM" id="Phobius"/>
    </source>
</evidence>
<dbReference type="GO" id="GO:0005737">
    <property type="term" value="C:cytoplasm"/>
    <property type="evidence" value="ECO:0007669"/>
    <property type="project" value="TreeGrafter"/>
</dbReference>
<gene>
    <name evidence="19" type="primary">LOC116222173</name>
</gene>
<dbReference type="AlphaFoldDB" id="A0A6P8G7L5"/>
<sequence>MLSEGELKDLTNGQSLYRVLQPWWDVFCHYLSIMMLMMATLGCTLQVTLRRFICVTCQMTSDGICENAYNSKQTFTTFNSSIPKFYIPPSPPGVFRLDLQQYSYIDAVCYEHQLHWFAKFFPYVVMLQTLVLVIISNFWFKYPSTSARLMHFVSILHKCCDSPWTTRALSETVVEQGGGAQPSASIIEPVEKVSTTSEDRKPIGMEPISVLDKKEGEQAKAIFEKVKKLKVHVEDTDIIYHLYMKQIVAKMVVLAVWLVYIPRAASYFTFEVDCTVDLRAVIPYHMFRCVHSLATIFWLLSLVYTMMIILYSLACFYSFWWMIRNSLRHYSFDSVREESIYSDIPDVKNDFAFILHLLDQYNPLFSKRFSVFLSEVSEKKLRQLNLNNLWPLEKLHQKVVRNTKDQLELHLMLLSGIPDAVFELHDLEVLKLQLIPEARFPKKLTQLTYLTELWLDHTTATVDSMALSFLSQNLKILKLKFTEVQKAPTWILNLWNLAELYLYGNLFSEENSAFVNSLPKLKNLKVLFLKCSVSMMPKVIAGSLTSLQTLIVDNEGTQLSALQSLKTMQNLTCLKLIHCDLQRIPSSIFSLTNLQEIDLEGNDLKTIEEVLSFQHLPRLFTLKMKHNSITYIPVHIGVLESLEQLHLGHNHVKTIPSQLFLCTRLYYLDLSHNSLTVIPHGIEDLKRLQYLNISNNNIDVIPEEMFHCRTLLSLLLDHNSLSIIPSQVSELTNLSLLDLRGNQLESLPAELEDCLCLRPGGLLVEEGLFNSLPPSMKEGFQRPEKEHSLKASESDVGVNANCNLVICNTGHGDSGLTYSV</sequence>
<dbReference type="InterPro" id="IPR050216">
    <property type="entry name" value="LRR_domain-containing"/>
</dbReference>
<feature type="domain" description="LRRC8 pannexin-like TM region" evidence="17">
    <location>
        <begin position="1"/>
        <end position="318"/>
    </location>
</feature>
<evidence type="ECO:0000259" key="17">
    <source>
        <dbReference type="Pfam" id="PF12534"/>
    </source>
</evidence>
<keyword evidence="6 16" id="KW-0812">Transmembrane</keyword>
<organism evidence="18 19">
    <name type="scientific">Clupea harengus</name>
    <name type="common">Atlantic herring</name>
    <dbReference type="NCBI Taxonomy" id="7950"/>
    <lineage>
        <taxon>Eukaryota</taxon>
        <taxon>Metazoa</taxon>
        <taxon>Chordata</taxon>
        <taxon>Craniata</taxon>
        <taxon>Vertebrata</taxon>
        <taxon>Euteleostomi</taxon>
        <taxon>Actinopterygii</taxon>
        <taxon>Neopterygii</taxon>
        <taxon>Teleostei</taxon>
        <taxon>Clupei</taxon>
        <taxon>Clupeiformes</taxon>
        <taxon>Clupeoidei</taxon>
        <taxon>Clupeidae</taxon>
        <taxon>Clupea</taxon>
    </lineage>
</organism>
<evidence type="ECO:0000256" key="9">
    <source>
        <dbReference type="ARBA" id="ARBA00023065"/>
    </source>
</evidence>
<keyword evidence="18" id="KW-1185">Reference proteome</keyword>
<feature type="transmembrane region" description="Helical" evidence="16">
    <location>
        <begin position="120"/>
        <end position="140"/>
    </location>
</feature>
<evidence type="ECO:0000256" key="15">
    <source>
        <dbReference type="ARBA" id="ARBA00024167"/>
    </source>
</evidence>
<dbReference type="RefSeq" id="XP_031431275.1">
    <property type="nucleotide sequence ID" value="XM_031575415.2"/>
</dbReference>
<feature type="transmembrane region" description="Helical" evidence="16">
    <location>
        <begin position="30"/>
        <end position="49"/>
    </location>
</feature>
<evidence type="ECO:0000256" key="13">
    <source>
        <dbReference type="ARBA" id="ARBA00024145"/>
    </source>
</evidence>
<evidence type="ECO:0000313" key="19">
    <source>
        <dbReference type="RefSeq" id="XP_031431275.1"/>
    </source>
</evidence>
<evidence type="ECO:0000256" key="5">
    <source>
        <dbReference type="ARBA" id="ARBA00022614"/>
    </source>
</evidence>